<dbReference type="EMBL" id="VEPZ02000198">
    <property type="protein sequence ID" value="KAE8730890.1"/>
    <property type="molecule type" value="Genomic_DNA"/>
</dbReference>
<evidence type="ECO:0000256" key="2">
    <source>
        <dbReference type="ARBA" id="ARBA00022692"/>
    </source>
</evidence>
<dbReference type="GO" id="GO:0016020">
    <property type="term" value="C:membrane"/>
    <property type="evidence" value="ECO:0007669"/>
    <property type="project" value="UniProtKB-SubCell"/>
</dbReference>
<evidence type="ECO:0000256" key="4">
    <source>
        <dbReference type="ARBA" id="ARBA00023136"/>
    </source>
</evidence>
<dbReference type="InterPro" id="IPR045232">
    <property type="entry name" value="FAM234"/>
</dbReference>
<dbReference type="PANTHER" id="PTHR21419:SF23">
    <property type="entry name" value="PROTEIN DEFECTIVE IN EXINE FORMATION 1"/>
    <property type="match status" value="1"/>
</dbReference>
<evidence type="ECO:0000313" key="6">
    <source>
        <dbReference type="Proteomes" id="UP000436088"/>
    </source>
</evidence>
<gene>
    <name evidence="5" type="ORF">F3Y22_tig00002847pilonHSYRG00087</name>
</gene>
<evidence type="ECO:0000256" key="1">
    <source>
        <dbReference type="ARBA" id="ARBA00004167"/>
    </source>
</evidence>
<keyword evidence="6" id="KW-1185">Reference proteome</keyword>
<dbReference type="InterPro" id="IPR002093">
    <property type="entry name" value="BRCA2_repeat"/>
</dbReference>
<organism evidence="5 6">
    <name type="scientific">Hibiscus syriacus</name>
    <name type="common">Rose of Sharon</name>
    <dbReference type="NCBI Taxonomy" id="106335"/>
    <lineage>
        <taxon>Eukaryota</taxon>
        <taxon>Viridiplantae</taxon>
        <taxon>Streptophyta</taxon>
        <taxon>Embryophyta</taxon>
        <taxon>Tracheophyta</taxon>
        <taxon>Spermatophyta</taxon>
        <taxon>Magnoliopsida</taxon>
        <taxon>eudicotyledons</taxon>
        <taxon>Gunneridae</taxon>
        <taxon>Pentapetalae</taxon>
        <taxon>rosids</taxon>
        <taxon>malvids</taxon>
        <taxon>Malvales</taxon>
        <taxon>Malvaceae</taxon>
        <taxon>Malvoideae</taxon>
        <taxon>Hibiscus</taxon>
    </lineage>
</organism>
<dbReference type="SUPFAM" id="SSF69318">
    <property type="entry name" value="Integrin alpha N-terminal domain"/>
    <property type="match status" value="1"/>
</dbReference>
<keyword evidence="3" id="KW-1133">Transmembrane helix</keyword>
<keyword evidence="2" id="KW-0812">Transmembrane</keyword>
<dbReference type="Proteomes" id="UP000436088">
    <property type="component" value="Unassembled WGS sequence"/>
</dbReference>
<evidence type="ECO:0000256" key="3">
    <source>
        <dbReference type="ARBA" id="ARBA00022989"/>
    </source>
</evidence>
<dbReference type="AlphaFoldDB" id="A0A6A3CN95"/>
<evidence type="ECO:0000313" key="5">
    <source>
        <dbReference type="EMBL" id="KAE8730890.1"/>
    </source>
</evidence>
<comment type="caution">
    <text evidence="5">The sequence shown here is derived from an EMBL/GenBank/DDBJ whole genome shotgun (WGS) entry which is preliminary data.</text>
</comment>
<dbReference type="InterPro" id="IPR028994">
    <property type="entry name" value="Integrin_alpha_N"/>
</dbReference>
<proteinExistence type="predicted"/>
<name>A0A6A3CN95_HIBSY</name>
<dbReference type="PANTHER" id="PTHR21419">
    <property type="match status" value="1"/>
</dbReference>
<comment type="subcellular location">
    <subcellularLocation>
        <location evidence="1">Membrane</location>
        <topology evidence="1">Single-pass membrane protein</topology>
    </subcellularLocation>
</comment>
<reference evidence="5" key="1">
    <citation type="submission" date="2019-09" db="EMBL/GenBank/DDBJ databases">
        <title>Draft genome information of white flower Hibiscus syriacus.</title>
        <authorList>
            <person name="Kim Y.-M."/>
        </authorList>
    </citation>
    <scope>NUCLEOTIDE SEQUENCE [LARGE SCALE GENOMIC DNA]</scope>
    <source>
        <strain evidence="5">YM2019G1</strain>
    </source>
</reference>
<accession>A0A6A3CN95</accession>
<protein>
    <submittedName>
        <fullName evidence="5">Uncharacterized protein</fullName>
    </submittedName>
</protein>
<sequence length="318" mass="35085">MSTWRLCSDDGSNYRWEAIGPVSPSKLDDDSTGTHIAPYPSMADLLLEGSSKLIENDDREMDKYPMFRNKFGNSVALKESSIAKAVSILNEDDVASTVTTSGGSLSVSSEALKRARSLLGEPEGPFILLLGDESNNKLRQRKATDDELGYPELDEDALLNTQCPKKLELRWQMEVSSSIYATPLIADINSDGKLDIVVPSFLHYLEVLEGSDGDKMPGWPTFHQSTVHYSPLLYDIDKDGVREIALATYNGEVLFFRASGYLMTDTLEGLESMYSLAQKSIQLKPMASAHKLMGLIIEILGENTEVVLAECLKGFGPW</sequence>
<keyword evidence="4" id="KW-0472">Membrane</keyword>
<dbReference type="PROSITE" id="PS50138">
    <property type="entry name" value="BRCA2_REPEAT"/>
    <property type="match status" value="1"/>
</dbReference>